<evidence type="ECO:0000313" key="3">
    <source>
        <dbReference type="Proteomes" id="UP000195879"/>
    </source>
</evidence>
<name>A0A1D3LHB8_PLACE</name>
<dbReference type="Proteomes" id="UP000195879">
    <property type="component" value="Chromosome 5"/>
</dbReference>
<proteinExistence type="predicted"/>
<feature type="compositionally biased region" description="Acidic residues" evidence="1">
    <location>
        <begin position="1"/>
        <end position="11"/>
    </location>
</feature>
<dbReference type="EMBL" id="LT608199">
    <property type="protein sequence ID" value="SCM07777.1"/>
    <property type="molecule type" value="Genomic_DNA"/>
</dbReference>
<dbReference type="AlphaFoldDB" id="A0A1D3LHB8"/>
<accession>A0A1D3LHB8</accession>
<feature type="region of interest" description="Disordered" evidence="1">
    <location>
        <begin position="1"/>
        <end position="32"/>
    </location>
</feature>
<evidence type="ECO:0000256" key="1">
    <source>
        <dbReference type="SAM" id="MobiDB-lite"/>
    </source>
</evidence>
<protein>
    <submittedName>
        <fullName evidence="2">Uncharacterized protein</fullName>
    </submittedName>
</protein>
<evidence type="ECO:0000313" key="2">
    <source>
        <dbReference type="EMBL" id="SCM07777.1"/>
    </source>
</evidence>
<reference evidence="2 3" key="1">
    <citation type="submission" date="2016-08" db="EMBL/GenBank/DDBJ databases">
        <authorList>
            <consortium name="Pathogen Informatics"/>
        </authorList>
    </citation>
    <scope>NUCLEOTIDE SEQUENCE [LARGE SCALE GENOMIC DNA]</scope>
    <source>
        <strain evidence="2 3">DK</strain>
    </source>
</reference>
<gene>
    <name evidence="2" type="ORF">PCHDK_000079600</name>
</gene>
<organism evidence="2 3">
    <name type="scientific">Plasmodium chabaudi adami</name>
    <dbReference type="NCBI Taxonomy" id="5826"/>
    <lineage>
        <taxon>Eukaryota</taxon>
        <taxon>Sar</taxon>
        <taxon>Alveolata</taxon>
        <taxon>Apicomplexa</taxon>
        <taxon>Aconoidasida</taxon>
        <taxon>Haemosporida</taxon>
        <taxon>Plasmodiidae</taxon>
        <taxon>Plasmodium</taxon>
        <taxon>Plasmodium (Vinckeia)</taxon>
    </lineage>
</organism>
<sequence>MCDNTVTEEENNNNTDLHLNDQNESDENMENTTTGKEHILMKLKKYSSGFSGDIAMEAVKKASKIIAEKERIQKVYSGMGLNNPNQAAEQNNHMSYDATDNVDYNTPSFNTTPSQKKFLLGAKAVLPGNNQELLEKLKSRKF</sequence>
<dbReference type="OrthoDB" id="372522at2759"/>